<proteinExistence type="predicted"/>
<dbReference type="EMBL" id="CAJNOU010002394">
    <property type="protein sequence ID" value="CAF1317246.1"/>
    <property type="molecule type" value="Genomic_DNA"/>
</dbReference>
<sequence>MTSLVLFNSEPSLTDDFIKPGVDWGTGKKRIPLSKDPSSAHPSGTFLYKGEPIAQNYRNTDITLSNIRINDELIPASLHTTDITPHQIPLKFPSNHPFSSHISEKALFPNASINIDDRPSIDKDPYIVTHKIRGNPFRREVHYQGLQRERHRNLKWPDKQYMHLPRSLSDLSLSSIYPWPRKIFVPNDDSSIENSGTNIVKNKDRVLFETTYQSDFSNGEGLGTHAVYDTTVSLQPTEQLTPYFKKTLDPARPIEGMQAIHIHGNHRQPSALDKRKTSTETIKVMSENEKLDDHMRNGTDYVNLPAHMFPTERAATWIPRSETSNTNNQQQQPEIRFLHHLRPSASVPQIARDHQASHQQIEAENRLEQLELIRPQDNLNLLNIKFRTLQHPRHSRPILPQYRDAYVNTFYDQLGTYIQERSGLYHTNTYDPNALTQAIPDIENSENNQNENDNLLKDENYLGDLLDSSEQTQNVSKPKLFQYKTFHDYQAMRSVLLNKFRVPQDTSTVNTRIQEGNKPFIQRESTYGQSYNTRKFLQENTLLHHSRSDPTCLMSTQYNTNLERARSMNSYPMKPIHNISFNNNDNNNKEKTNDILIGPLIHPSPYDELFATKYITEHTDGYSRRSVNRVYDSPFKSKEDMTAYKFFEKKQTPVTPYLQISDQLPRSAKNVLRLPGPEVVSRFLEPKLEPHSTYQHSYKDVSFHETILPIQDARLSFDSNYLSMKDNDERFGRTSDGRIKQWKLIGLQDRWTKTKAQKQYHIDHPESVPYVGERTIQTKKEILIADNIERQRMMTVR</sequence>
<gene>
    <name evidence="1" type="ORF">SEV965_LOCUS27121</name>
</gene>
<name>A0A815EVK1_9BILA</name>
<evidence type="ECO:0000313" key="1">
    <source>
        <dbReference type="EMBL" id="CAF1317246.1"/>
    </source>
</evidence>
<dbReference type="Proteomes" id="UP000663889">
    <property type="component" value="Unassembled WGS sequence"/>
</dbReference>
<organism evidence="1 2">
    <name type="scientific">Rotaria sordida</name>
    <dbReference type="NCBI Taxonomy" id="392033"/>
    <lineage>
        <taxon>Eukaryota</taxon>
        <taxon>Metazoa</taxon>
        <taxon>Spiralia</taxon>
        <taxon>Gnathifera</taxon>
        <taxon>Rotifera</taxon>
        <taxon>Eurotatoria</taxon>
        <taxon>Bdelloidea</taxon>
        <taxon>Philodinida</taxon>
        <taxon>Philodinidae</taxon>
        <taxon>Rotaria</taxon>
    </lineage>
</organism>
<dbReference type="Pfam" id="PF15093">
    <property type="entry name" value="SPMIP4-like"/>
    <property type="match status" value="1"/>
</dbReference>
<dbReference type="PANTHER" id="PTHR31393:SF2">
    <property type="entry name" value="CHROMOSOME 7 OPEN READING FRAME 31"/>
    <property type="match status" value="1"/>
</dbReference>
<evidence type="ECO:0000313" key="2">
    <source>
        <dbReference type="Proteomes" id="UP000663889"/>
    </source>
</evidence>
<dbReference type="PANTHER" id="PTHR31393">
    <property type="entry name" value="C5ORF31"/>
    <property type="match status" value="1"/>
</dbReference>
<protein>
    <submittedName>
        <fullName evidence="1">Uncharacterized protein</fullName>
    </submittedName>
</protein>
<dbReference type="AlphaFoldDB" id="A0A815EVK1"/>
<dbReference type="InterPro" id="IPR027886">
    <property type="entry name" value="SPMIP4"/>
</dbReference>
<reference evidence="1" key="1">
    <citation type="submission" date="2021-02" db="EMBL/GenBank/DDBJ databases">
        <authorList>
            <person name="Nowell W R."/>
        </authorList>
    </citation>
    <scope>NUCLEOTIDE SEQUENCE</scope>
</reference>
<dbReference type="GO" id="GO:0005813">
    <property type="term" value="C:centrosome"/>
    <property type="evidence" value="ECO:0007669"/>
    <property type="project" value="TreeGrafter"/>
</dbReference>
<accession>A0A815EVK1</accession>
<comment type="caution">
    <text evidence="1">The sequence shown here is derived from an EMBL/GenBank/DDBJ whole genome shotgun (WGS) entry which is preliminary data.</text>
</comment>